<gene>
    <name evidence="2" type="ORF">GCM10010831_14970</name>
</gene>
<evidence type="ECO:0000313" key="2">
    <source>
        <dbReference type="EMBL" id="GGE14619.1"/>
    </source>
</evidence>
<evidence type="ECO:0000256" key="1">
    <source>
        <dbReference type="SAM" id="SignalP"/>
    </source>
</evidence>
<keyword evidence="3" id="KW-1185">Reference proteome</keyword>
<organism evidence="2 3">
    <name type="scientific">Psychroflexus salis</name>
    <dbReference type="NCBI Taxonomy" id="1526574"/>
    <lineage>
        <taxon>Bacteria</taxon>
        <taxon>Pseudomonadati</taxon>
        <taxon>Bacteroidota</taxon>
        <taxon>Flavobacteriia</taxon>
        <taxon>Flavobacteriales</taxon>
        <taxon>Flavobacteriaceae</taxon>
        <taxon>Psychroflexus</taxon>
    </lineage>
</organism>
<evidence type="ECO:0000313" key="3">
    <source>
        <dbReference type="Proteomes" id="UP000599688"/>
    </source>
</evidence>
<name>A0A917E892_9FLAO</name>
<feature type="chain" id="PRO_5037000226" evidence="1">
    <location>
        <begin position="20"/>
        <end position="73"/>
    </location>
</feature>
<comment type="caution">
    <text evidence="2">The sequence shown here is derived from an EMBL/GenBank/DDBJ whole genome shotgun (WGS) entry which is preliminary data.</text>
</comment>
<sequence>MKKLVLTLVLGVFAFGSSGFDTQELQQDPSQDCLNDAWDYGTRAASLLVYPNTEEARNQFAYLAMEYYIEENC</sequence>
<dbReference type="RefSeq" id="WP_188406208.1">
    <property type="nucleotide sequence ID" value="NZ_BMGL01000008.1"/>
</dbReference>
<keyword evidence="1" id="KW-0732">Signal</keyword>
<protein>
    <submittedName>
        <fullName evidence="2">Uncharacterized protein</fullName>
    </submittedName>
</protein>
<dbReference type="Proteomes" id="UP000599688">
    <property type="component" value="Unassembled WGS sequence"/>
</dbReference>
<dbReference type="EMBL" id="BMGL01000008">
    <property type="protein sequence ID" value="GGE14619.1"/>
    <property type="molecule type" value="Genomic_DNA"/>
</dbReference>
<dbReference type="AlphaFoldDB" id="A0A917E892"/>
<accession>A0A917E892</accession>
<proteinExistence type="predicted"/>
<reference evidence="2 3" key="1">
    <citation type="journal article" date="2014" name="Int. J. Syst. Evol. Microbiol.">
        <title>Complete genome sequence of Corynebacterium casei LMG S-19264T (=DSM 44701T), isolated from a smear-ripened cheese.</title>
        <authorList>
            <consortium name="US DOE Joint Genome Institute (JGI-PGF)"/>
            <person name="Walter F."/>
            <person name="Albersmeier A."/>
            <person name="Kalinowski J."/>
            <person name="Ruckert C."/>
        </authorList>
    </citation>
    <scope>NUCLEOTIDE SEQUENCE [LARGE SCALE GENOMIC DNA]</scope>
    <source>
        <strain evidence="2 3">CGMCC 1.12925</strain>
    </source>
</reference>
<feature type="signal peptide" evidence="1">
    <location>
        <begin position="1"/>
        <end position="19"/>
    </location>
</feature>